<evidence type="ECO:0000259" key="2">
    <source>
        <dbReference type="Pfam" id="PF00534"/>
    </source>
</evidence>
<accession>A0ABQ6GC74</accession>
<dbReference type="Gene3D" id="3.40.50.2000">
    <property type="entry name" value="Glycogen Phosphorylase B"/>
    <property type="match status" value="1"/>
</dbReference>
<keyword evidence="4" id="KW-1185">Reference proteome</keyword>
<sequence>MKIALAHFRSGETDGVSLEMDKWKDVLIQMGHDVIFLAGSEGLTNAYLIPELHYKHPRNAKFVYNAYDKLLDYESEQDFADDVLGFTELIEKKLLDFVESEQIEMLIPFNIWSLGWSLPAGIAFGNAVRKTGIPCLGFHHNFYWERELYGKPTCPIVKDWLQTYFPPELPSVRHAVTNQLSHDGLLERRNLNSYVIPNVFDFGQPRWSSDAYNQGLREAVGIREEDIVILQATRVTERKTIELGIDVVAALEEELNLIKEQGVTLYNGKPLSENSRLVYLLAGMPESTYEYTEQLRQRAEQLQVDLRFVNQVIGYSRTHTGGHNIYSLWDAYVIADFITYPSILESWGNQLLEAVFANKPMIIFEYPVYENDIRQYGFQFVSLGNRYETSPDGLAQVDEAIVKAAAREMMALLTDPAQYEQIVNNNFNTASKHFSYESLHALLVPIFEEVRSC</sequence>
<name>A0ABQ6GC74_9BACL</name>
<dbReference type="Pfam" id="PF00534">
    <property type="entry name" value="Glycos_transf_1"/>
    <property type="match status" value="1"/>
</dbReference>
<dbReference type="PANTHER" id="PTHR46401">
    <property type="entry name" value="GLYCOSYLTRANSFERASE WBBK-RELATED"/>
    <property type="match status" value="1"/>
</dbReference>
<organism evidence="3 4">
    <name type="scientific">Paenibacillus glycanilyticus</name>
    <dbReference type="NCBI Taxonomy" id="126569"/>
    <lineage>
        <taxon>Bacteria</taxon>
        <taxon>Bacillati</taxon>
        <taxon>Bacillota</taxon>
        <taxon>Bacilli</taxon>
        <taxon>Bacillales</taxon>
        <taxon>Paenibacillaceae</taxon>
        <taxon>Paenibacillus</taxon>
    </lineage>
</organism>
<proteinExistence type="predicted"/>
<feature type="domain" description="Glycosyl transferase family 1" evidence="2">
    <location>
        <begin position="217"/>
        <end position="425"/>
    </location>
</feature>
<dbReference type="PANTHER" id="PTHR46401:SF2">
    <property type="entry name" value="GLYCOSYLTRANSFERASE WBBK-RELATED"/>
    <property type="match status" value="1"/>
</dbReference>
<protein>
    <submittedName>
        <fullName evidence="3">Mannosylglucosylglycerate synthase</fullName>
    </submittedName>
</protein>
<comment type="caution">
    <text evidence="3">The sequence shown here is derived from an EMBL/GenBank/DDBJ whole genome shotgun (WGS) entry which is preliminary data.</text>
</comment>
<dbReference type="Proteomes" id="UP001157114">
    <property type="component" value="Unassembled WGS sequence"/>
</dbReference>
<evidence type="ECO:0000313" key="3">
    <source>
        <dbReference type="EMBL" id="GLX66682.1"/>
    </source>
</evidence>
<keyword evidence="1" id="KW-0808">Transferase</keyword>
<dbReference type="SUPFAM" id="SSF53756">
    <property type="entry name" value="UDP-Glycosyltransferase/glycogen phosphorylase"/>
    <property type="match status" value="1"/>
</dbReference>
<gene>
    <name evidence="3" type="primary">mggS</name>
    <name evidence="3" type="ORF">MU1_10260</name>
</gene>
<dbReference type="InterPro" id="IPR001296">
    <property type="entry name" value="Glyco_trans_1"/>
</dbReference>
<reference evidence="3 4" key="1">
    <citation type="submission" date="2023-03" db="EMBL/GenBank/DDBJ databases">
        <title>Draft genome sequence of the bacteria which degrade cell wall of Tricholomamatutake.</title>
        <authorList>
            <person name="Konishi Y."/>
            <person name="Fukuta Y."/>
            <person name="Shirasaka N."/>
        </authorList>
    </citation>
    <scope>NUCLEOTIDE SEQUENCE [LARGE SCALE GENOMIC DNA]</scope>
    <source>
        <strain evidence="4">mu1</strain>
    </source>
</reference>
<dbReference type="RefSeq" id="WP_284237397.1">
    <property type="nucleotide sequence ID" value="NZ_BSSQ01000004.1"/>
</dbReference>
<dbReference type="CDD" id="cd03801">
    <property type="entry name" value="GT4_PimA-like"/>
    <property type="match status" value="1"/>
</dbReference>
<dbReference type="EMBL" id="BSSQ01000004">
    <property type="protein sequence ID" value="GLX66682.1"/>
    <property type="molecule type" value="Genomic_DNA"/>
</dbReference>
<evidence type="ECO:0000256" key="1">
    <source>
        <dbReference type="ARBA" id="ARBA00022679"/>
    </source>
</evidence>
<evidence type="ECO:0000313" key="4">
    <source>
        <dbReference type="Proteomes" id="UP001157114"/>
    </source>
</evidence>